<accession>A0ACA9KMX3</accession>
<proteinExistence type="predicted"/>
<keyword evidence="2" id="KW-1185">Reference proteome</keyword>
<dbReference type="Proteomes" id="UP000789860">
    <property type="component" value="Unassembled WGS sequence"/>
</dbReference>
<comment type="caution">
    <text evidence="1">The sequence shown here is derived from an EMBL/GenBank/DDBJ whole genome shotgun (WGS) entry which is preliminary data.</text>
</comment>
<sequence>MDFLFDGKNILSYYNKKINEKTKLVDLQSGSNLYNQIRNDTRLGPWQIKELNDNIKQIGNELIENFISYIKNENDQDKIKKYIKLLKNINIFFVKNKEEFDKNLNLLQEKIKIINNSNINSKLLNDNISIVFHKRKKNCIKLKPIHILFNYSIKNSIKLIMNRYKKIVETNNETFDHLEKRISFNLKKYQESFYIKPWKSIIHHKNPNNNIGNIEYFYKINIESTCYKYVIYDDHTKIIKEYKSKNLSNYQYPEAKNNLNRLFNIIWDYYLSEYKLMLSPIYIHGVNKYETLENLAINWFEWWRYLLNNPNLNIVNIYWIFKNVEELNAKTKDKNFYKMIGSMFIENLIKCNQEHKNICIPEIIQKIESEIDCQTLTTDELYNSLLKNEYFIKLVKLSINEISEIHYHITNQKNKLKKSCTADFVIEDFSTNNRFENFLKGDYLELEKELRKNYIEDNKKLSEDEDLDEEIKNSKLSPDKINKLQDLRKNRLNNFITEKINEFKNKIKLSKTEKELDDISDILISDKILSDEQKDNIVIIFREKLKSIKESDKYNEFIRDINDLYTEDDLNLLKDKLSYDQILTPTQKDKIKKSIDDKIDEIKKTALQSNPNKNILVDELEKDIENINKNNAEKLLDDKDLDKKIKDSKLSPSNNKKIQELRKNKLLEFRNKINDEYINNIKTEKNKNILADINNDLTKNKILTDKQINNISSLIIEKITKINENNEIYDEIKTDIDGFLTPENLDNFIKKISMPLMKNIYLIIEINHH</sequence>
<reference evidence="1" key="1">
    <citation type="submission" date="2021-06" db="EMBL/GenBank/DDBJ databases">
        <authorList>
            <person name="Kallberg Y."/>
            <person name="Tangrot J."/>
            <person name="Rosling A."/>
        </authorList>
    </citation>
    <scope>NUCLEOTIDE SEQUENCE</scope>
    <source>
        <strain evidence="1">AU212A</strain>
    </source>
</reference>
<evidence type="ECO:0000313" key="2">
    <source>
        <dbReference type="Proteomes" id="UP000789860"/>
    </source>
</evidence>
<name>A0ACA9KMX3_9GLOM</name>
<dbReference type="EMBL" id="CAJVPM010002256">
    <property type="protein sequence ID" value="CAG8482957.1"/>
    <property type="molecule type" value="Genomic_DNA"/>
</dbReference>
<organism evidence="1 2">
    <name type="scientific">Scutellospora calospora</name>
    <dbReference type="NCBI Taxonomy" id="85575"/>
    <lineage>
        <taxon>Eukaryota</taxon>
        <taxon>Fungi</taxon>
        <taxon>Fungi incertae sedis</taxon>
        <taxon>Mucoromycota</taxon>
        <taxon>Glomeromycotina</taxon>
        <taxon>Glomeromycetes</taxon>
        <taxon>Diversisporales</taxon>
        <taxon>Gigasporaceae</taxon>
        <taxon>Scutellospora</taxon>
    </lineage>
</organism>
<evidence type="ECO:0000313" key="1">
    <source>
        <dbReference type="EMBL" id="CAG8482957.1"/>
    </source>
</evidence>
<protein>
    <submittedName>
        <fullName evidence="1">6982_t:CDS:1</fullName>
    </submittedName>
</protein>
<gene>
    <name evidence="1" type="ORF">SCALOS_LOCUS2499</name>
</gene>